<reference evidence="2" key="1">
    <citation type="submission" date="2021-02" db="EMBL/GenBank/DDBJ databases">
        <authorList>
            <person name="Dougan E. K."/>
            <person name="Rhodes N."/>
            <person name="Thang M."/>
            <person name="Chan C."/>
        </authorList>
    </citation>
    <scope>NUCLEOTIDE SEQUENCE</scope>
</reference>
<dbReference type="Gene3D" id="3.60.15.10">
    <property type="entry name" value="Ribonuclease Z/Hydroxyacylglutathione hydrolase-like"/>
    <property type="match status" value="1"/>
</dbReference>
<name>A0A812XJ11_SYMPI</name>
<organism evidence="2 3">
    <name type="scientific">Symbiodinium pilosum</name>
    <name type="common">Dinoflagellate</name>
    <dbReference type="NCBI Taxonomy" id="2952"/>
    <lineage>
        <taxon>Eukaryota</taxon>
        <taxon>Sar</taxon>
        <taxon>Alveolata</taxon>
        <taxon>Dinophyceae</taxon>
        <taxon>Suessiales</taxon>
        <taxon>Symbiodiniaceae</taxon>
        <taxon>Symbiodinium</taxon>
    </lineage>
</organism>
<dbReference type="Pfam" id="PF12706">
    <property type="entry name" value="Lactamase_B_2"/>
    <property type="match status" value="1"/>
</dbReference>
<dbReference type="OrthoDB" id="341300at2759"/>
<dbReference type="InterPro" id="IPR001279">
    <property type="entry name" value="Metallo-B-lactamas"/>
</dbReference>
<keyword evidence="3" id="KW-1185">Reference proteome</keyword>
<dbReference type="AlphaFoldDB" id="A0A812XJ11"/>
<gene>
    <name evidence="2" type="ORF">SPIL2461_LOCUS20972</name>
</gene>
<dbReference type="PANTHER" id="PTHR42663:SF6">
    <property type="entry name" value="HYDROLASE C777.06C-RELATED"/>
    <property type="match status" value="1"/>
</dbReference>
<dbReference type="CDD" id="cd16279">
    <property type="entry name" value="metallo-hydrolase-like_MBL-fold"/>
    <property type="match status" value="1"/>
</dbReference>
<dbReference type="EMBL" id="CAJNIZ010045826">
    <property type="protein sequence ID" value="CAE7731009.1"/>
    <property type="molecule type" value="Genomic_DNA"/>
</dbReference>
<evidence type="ECO:0000259" key="1">
    <source>
        <dbReference type="Pfam" id="PF12706"/>
    </source>
</evidence>
<proteinExistence type="predicted"/>
<evidence type="ECO:0000313" key="3">
    <source>
        <dbReference type="Proteomes" id="UP000649617"/>
    </source>
</evidence>
<sequence>MAHAARHVVRAPPPGQFDAIVLGSGVSTAVPQLSHILHGRCDSANTAIRKDGLAVCQEAAENAASKNRRLNVSLLVRYSPADGSRVRHIMVDAGKTMRQAALAALPQYGVKSIDALLLTHGHADAILGMDDLRDLQVTEKVLDDEGQHIGYRLADGAGPMQIISNKMTLDRVREVFPYLHELPDLVRPGVLRRRIAYTEFHEVPHDNAAIDIEGLPIKLFPVWHGGTYVSLGFAFGAEGNSGYPLVYISDIKELPPETAVWLEAAAQSGIDVFMVDALSRTPHPTHMSFDEALELVRRLRPRRSFFVGMDSCAMGDHDEASWLRIIRLLSRSASH</sequence>
<evidence type="ECO:0000313" key="2">
    <source>
        <dbReference type="EMBL" id="CAE7731009.1"/>
    </source>
</evidence>
<dbReference type="Proteomes" id="UP000649617">
    <property type="component" value="Unassembled WGS sequence"/>
</dbReference>
<dbReference type="InterPro" id="IPR036866">
    <property type="entry name" value="RibonucZ/Hydroxyglut_hydro"/>
</dbReference>
<dbReference type="SUPFAM" id="SSF56281">
    <property type="entry name" value="Metallo-hydrolase/oxidoreductase"/>
    <property type="match status" value="1"/>
</dbReference>
<feature type="domain" description="Metallo-beta-lactamase" evidence="1">
    <location>
        <begin position="87"/>
        <end position="307"/>
    </location>
</feature>
<accession>A0A812XJ11</accession>
<dbReference type="PANTHER" id="PTHR42663">
    <property type="entry name" value="HYDROLASE C777.06C-RELATED-RELATED"/>
    <property type="match status" value="1"/>
</dbReference>
<protein>
    <recommendedName>
        <fullName evidence="1">Metallo-beta-lactamase domain-containing protein</fullName>
    </recommendedName>
</protein>
<comment type="caution">
    <text evidence="2">The sequence shown here is derived from an EMBL/GenBank/DDBJ whole genome shotgun (WGS) entry which is preliminary data.</text>
</comment>